<comment type="caution">
    <text evidence="15">The sequence shown here is derived from an EMBL/GenBank/DDBJ whole genome shotgun (WGS) entry which is preliminary data.</text>
</comment>
<dbReference type="EMBL" id="FKJW01000005">
    <property type="protein sequence ID" value="SAK00009.1"/>
    <property type="molecule type" value="Genomic_DNA"/>
</dbReference>
<feature type="region of interest" description="Disordered" evidence="12">
    <location>
        <begin position="96"/>
        <end position="119"/>
    </location>
</feature>
<feature type="compositionally biased region" description="Gly residues" evidence="12">
    <location>
        <begin position="489"/>
        <end position="505"/>
    </location>
</feature>
<keyword evidence="8" id="KW-0378">Hydrolase</keyword>
<feature type="chain" id="PRO_5044744755" description="Probable periplasmic serine endoprotease DegP-like" evidence="13">
    <location>
        <begin position="20"/>
        <end position="740"/>
    </location>
</feature>
<keyword evidence="6" id="KW-0645">Protease</keyword>
<dbReference type="InterPro" id="IPR001940">
    <property type="entry name" value="Peptidase_S1C"/>
</dbReference>
<protein>
    <recommendedName>
        <fullName evidence="5">Probable periplasmic serine endoprotease DegP-like</fullName>
        <ecNumber evidence="4">3.4.21.107</ecNumber>
    </recommendedName>
    <alternativeName>
        <fullName evidence="11">Protease Do</fullName>
    </alternativeName>
</protein>
<dbReference type="RefSeq" id="WP_088926829.1">
    <property type="nucleotide sequence ID" value="NZ_CADFGW010000002.1"/>
</dbReference>
<dbReference type="InterPro" id="IPR009003">
    <property type="entry name" value="Peptidase_S1_PA"/>
</dbReference>
<evidence type="ECO:0000256" key="9">
    <source>
        <dbReference type="ARBA" id="ARBA00022825"/>
    </source>
</evidence>
<dbReference type="SMART" id="SM00228">
    <property type="entry name" value="PDZ"/>
    <property type="match status" value="2"/>
</dbReference>
<evidence type="ECO:0000256" key="4">
    <source>
        <dbReference type="ARBA" id="ARBA00013035"/>
    </source>
</evidence>
<comment type="catalytic activity">
    <reaction evidence="1">
        <text>Acts on substrates that are at least partially unfolded. The cleavage site P1 residue is normally between a pair of hydrophobic residues, such as Val-|-Val.</text>
        <dbReference type="EC" id="3.4.21.107"/>
    </reaction>
</comment>
<dbReference type="PROSITE" id="PS50106">
    <property type="entry name" value="PDZ"/>
    <property type="match status" value="2"/>
</dbReference>
<evidence type="ECO:0000256" key="5">
    <source>
        <dbReference type="ARBA" id="ARBA00013958"/>
    </source>
</evidence>
<evidence type="ECO:0000256" key="13">
    <source>
        <dbReference type="SAM" id="SignalP"/>
    </source>
</evidence>
<feature type="domain" description="PDZ" evidence="14">
    <location>
        <begin position="639"/>
        <end position="729"/>
    </location>
</feature>
<dbReference type="AlphaFoldDB" id="A0ABD7L9A9"/>
<evidence type="ECO:0000313" key="15">
    <source>
        <dbReference type="EMBL" id="SAK00009.1"/>
    </source>
</evidence>
<dbReference type="GO" id="GO:0006508">
    <property type="term" value="P:proteolysis"/>
    <property type="evidence" value="ECO:0007669"/>
    <property type="project" value="UniProtKB-KW"/>
</dbReference>
<feature type="compositionally biased region" description="Low complexity" evidence="12">
    <location>
        <begin position="96"/>
        <end position="106"/>
    </location>
</feature>
<dbReference type="PANTHER" id="PTHR22939">
    <property type="entry name" value="SERINE PROTEASE FAMILY S1C HTRA-RELATED"/>
    <property type="match status" value="1"/>
</dbReference>
<dbReference type="PRINTS" id="PR00834">
    <property type="entry name" value="PROTEASES2C"/>
</dbReference>
<feature type="region of interest" description="Disordered" evidence="12">
    <location>
        <begin position="474"/>
        <end position="509"/>
    </location>
</feature>
<keyword evidence="13" id="KW-0732">Signal</keyword>
<dbReference type="EC" id="3.4.21.107" evidence="4"/>
<dbReference type="Pfam" id="PF13365">
    <property type="entry name" value="Trypsin_2"/>
    <property type="match status" value="1"/>
</dbReference>
<evidence type="ECO:0000256" key="10">
    <source>
        <dbReference type="ARBA" id="ARBA00023016"/>
    </source>
</evidence>
<comment type="similarity">
    <text evidence="3">Belongs to the peptidase S1C family.</text>
</comment>
<accession>A0ABD7L9A9</accession>
<reference evidence="15 16" key="1">
    <citation type="submission" date="2016-04" db="EMBL/GenBank/DDBJ databases">
        <authorList>
            <person name="Peeters C."/>
        </authorList>
    </citation>
    <scope>NUCLEOTIDE SEQUENCE [LARGE SCALE GENOMIC DNA]</scope>
    <source>
        <strain evidence="15">LMG 29311</strain>
    </source>
</reference>
<evidence type="ECO:0000256" key="1">
    <source>
        <dbReference type="ARBA" id="ARBA00001772"/>
    </source>
</evidence>
<keyword evidence="9" id="KW-0720">Serine protease</keyword>
<evidence type="ECO:0000256" key="3">
    <source>
        <dbReference type="ARBA" id="ARBA00010541"/>
    </source>
</evidence>
<feature type="signal peptide" evidence="13">
    <location>
        <begin position="1"/>
        <end position="19"/>
    </location>
</feature>
<comment type="subcellular location">
    <subcellularLocation>
        <location evidence="2">Periplasm</location>
    </subcellularLocation>
</comment>
<dbReference type="InterPro" id="IPR001478">
    <property type="entry name" value="PDZ"/>
</dbReference>
<dbReference type="Proteomes" id="UP000196218">
    <property type="component" value="Unassembled WGS sequence"/>
</dbReference>
<dbReference type="PANTHER" id="PTHR22939:SF130">
    <property type="entry name" value="PERIPLASMIC SERINE ENDOPROTEASE DEGP-LIKE-RELATED"/>
    <property type="match status" value="1"/>
</dbReference>
<gene>
    <name evidence="15" type="ORF">UA18_04456</name>
</gene>
<evidence type="ECO:0000256" key="7">
    <source>
        <dbReference type="ARBA" id="ARBA00022764"/>
    </source>
</evidence>
<feature type="domain" description="PDZ" evidence="14">
    <location>
        <begin position="302"/>
        <end position="381"/>
    </location>
</feature>
<dbReference type="Gene3D" id="2.40.10.120">
    <property type="match status" value="1"/>
</dbReference>
<dbReference type="InterPro" id="IPR036034">
    <property type="entry name" value="PDZ_sf"/>
</dbReference>
<evidence type="ECO:0000256" key="6">
    <source>
        <dbReference type="ARBA" id="ARBA00022670"/>
    </source>
</evidence>
<evidence type="ECO:0000313" key="16">
    <source>
        <dbReference type="Proteomes" id="UP000196218"/>
    </source>
</evidence>
<feature type="region of interest" description="Disordered" evidence="12">
    <location>
        <begin position="646"/>
        <end position="671"/>
    </location>
</feature>
<dbReference type="Pfam" id="PF17820">
    <property type="entry name" value="PDZ_6"/>
    <property type="match status" value="1"/>
</dbReference>
<keyword evidence="7" id="KW-0574">Periplasm</keyword>
<evidence type="ECO:0000256" key="11">
    <source>
        <dbReference type="ARBA" id="ARBA00032850"/>
    </source>
</evidence>
<keyword evidence="10" id="KW-0346">Stress response</keyword>
<dbReference type="GO" id="GO:0008236">
    <property type="term" value="F:serine-type peptidase activity"/>
    <property type="evidence" value="ECO:0007669"/>
    <property type="project" value="UniProtKB-KW"/>
</dbReference>
<organism evidence="15 16">
    <name type="scientific">Burkholderia multivorans</name>
    <dbReference type="NCBI Taxonomy" id="87883"/>
    <lineage>
        <taxon>Bacteria</taxon>
        <taxon>Pseudomonadati</taxon>
        <taxon>Pseudomonadota</taxon>
        <taxon>Betaproteobacteria</taxon>
        <taxon>Burkholderiales</taxon>
        <taxon>Burkholderiaceae</taxon>
        <taxon>Burkholderia</taxon>
        <taxon>Burkholderia cepacia complex</taxon>
    </lineage>
</organism>
<dbReference type="Pfam" id="PF13180">
    <property type="entry name" value="PDZ_2"/>
    <property type="match status" value="1"/>
</dbReference>
<evidence type="ECO:0000256" key="2">
    <source>
        <dbReference type="ARBA" id="ARBA00004418"/>
    </source>
</evidence>
<sequence length="740" mass="70906">MVRQTLARAVLRAALTALALVAASPLPTAVAATVALPLDNGGGPPTVSEVASDGFPAIVDRYGAAVVTIRTSAFDPQTGEPTFAILDPDDPLAAFFRRGAPPRAQSPQPPAPDTSPRAITGSGSGFIVSPDGAILTSAHVIGDATDATVRLANGREFRATVVAVDPQSDVAVLRIDGARLPYVPIAEATRVRAGEPVMTIGAPDGAGNTVTAGIVSATPRRLPDGSAFPFLQTDIAVNPDNSGGPVFDRAGNVVGIAMQVYTGADRYASLTFAIPIALSAKLRAQLQPPAQAARGSGANALGLDVQDVGAGLAAALGLPRASGALVDGVEAGSPAAVAGVRAGDVIVQFGDRPVAGAAELNDLAATLAPGEQAPMRLIRNRAPVVLTVAVNDDAGANAVGADGVTGVAGASGGEDESGATGSGANGLGMAGSRTGGAAATNLRTAGSGAVRAAGAGSGTAGSRVAGSIADDLGAGPSAARSSVTHSGAAGSGAAGSGAAGSGVAGPGVARSGTTRSVAAGAGAAGSSAARPVAADSGAAGAGSAGSSTTRSVAAGSRAAGAGAASSSTTRSAAAGAAGSGAAGIGAAGLGSAGSGATDAGAPALRAAGTAGEDGDDVVPAATATRAAPAMHTAAAPVGAATVTRTAARPPQHGDRLGLTMHPLTDDERRSTGLPVGMMVDAVRGPAARAGIEPGDVVLELNDTLLESPADVPALEANGGDVIAVLIQRNHARRFVSVRVR</sequence>
<evidence type="ECO:0000256" key="8">
    <source>
        <dbReference type="ARBA" id="ARBA00022801"/>
    </source>
</evidence>
<name>A0ABD7L9A9_9BURK</name>
<evidence type="ECO:0000259" key="14">
    <source>
        <dbReference type="PROSITE" id="PS50106"/>
    </source>
</evidence>
<dbReference type="Gene3D" id="2.30.42.10">
    <property type="match status" value="2"/>
</dbReference>
<dbReference type="SUPFAM" id="SSF50494">
    <property type="entry name" value="Trypsin-like serine proteases"/>
    <property type="match status" value="1"/>
</dbReference>
<evidence type="ECO:0000256" key="12">
    <source>
        <dbReference type="SAM" id="MobiDB-lite"/>
    </source>
</evidence>
<proteinExistence type="inferred from homology"/>
<dbReference type="InterPro" id="IPR041489">
    <property type="entry name" value="PDZ_6"/>
</dbReference>
<dbReference type="SUPFAM" id="SSF50156">
    <property type="entry name" value="PDZ domain-like"/>
    <property type="match status" value="2"/>
</dbReference>